<proteinExistence type="predicted"/>
<accession>U2PRX6</accession>
<dbReference type="Proteomes" id="UP000016658">
    <property type="component" value="Unassembled WGS sequence"/>
</dbReference>
<dbReference type="HOGENOM" id="CLU_183660_0_0_9"/>
<dbReference type="EMBL" id="AWVI01000016">
    <property type="protein sequence ID" value="ERK46866.1"/>
    <property type="molecule type" value="Genomic_DNA"/>
</dbReference>
<reference evidence="1 2" key="1">
    <citation type="submission" date="2013-06" db="EMBL/GenBank/DDBJ databases">
        <authorList>
            <person name="Weinstock G."/>
            <person name="Sodergren E."/>
            <person name="Lobos E.A."/>
            <person name="Fulton L."/>
            <person name="Fulton R."/>
            <person name="Courtney L."/>
            <person name="Fronick C."/>
            <person name="O'Laughlin M."/>
            <person name="Godfrey J."/>
            <person name="Wilson R.M."/>
            <person name="Miner T."/>
            <person name="Farmer C."/>
            <person name="Delehaunty K."/>
            <person name="Cordes M."/>
            <person name="Minx P."/>
            <person name="Tomlinson C."/>
            <person name="Chen J."/>
            <person name="Wollam A."/>
            <person name="Pepin K.H."/>
            <person name="Bhonagiri V."/>
            <person name="Zhang X."/>
            <person name="Warren W."/>
            <person name="Mitreva M."/>
            <person name="Mardis E.R."/>
            <person name="Wilson R.K."/>
        </authorList>
    </citation>
    <scope>NUCLEOTIDE SEQUENCE [LARGE SCALE GENOMIC DNA]</scope>
    <source>
        <strain evidence="1 2">ATCC 27803</strain>
    </source>
</reference>
<dbReference type="AlphaFoldDB" id="U2PRX6"/>
<dbReference type="InterPro" id="IPR009061">
    <property type="entry name" value="DNA-bd_dom_put_sf"/>
</dbReference>
<organism evidence="1 2">
    <name type="scientific">Faecalitalea cylindroides ATCC 27803</name>
    <dbReference type="NCBI Taxonomy" id="649755"/>
    <lineage>
        <taxon>Bacteria</taxon>
        <taxon>Bacillati</taxon>
        <taxon>Bacillota</taxon>
        <taxon>Erysipelotrichia</taxon>
        <taxon>Erysipelotrichales</taxon>
        <taxon>Erysipelotrichaceae</taxon>
        <taxon>Faecalitalea</taxon>
    </lineage>
</organism>
<evidence type="ECO:0000313" key="1">
    <source>
        <dbReference type="EMBL" id="ERK46866.1"/>
    </source>
</evidence>
<sequence>MFDMTGDTNNKYPIPCDVRMYTREEVAEIIGCHKDHVVMLSEVGCLSCIRIGKRYMYSYEAIKKFQYDYEGFNLSNRVKALEAYHIVESRK</sequence>
<protein>
    <submittedName>
        <fullName evidence="1">DNA binding domain, excisionase family</fullName>
    </submittedName>
</protein>
<evidence type="ECO:0000313" key="2">
    <source>
        <dbReference type="Proteomes" id="UP000016658"/>
    </source>
</evidence>
<name>U2PRX6_9FIRM</name>
<gene>
    <name evidence="1" type="ORF">HMPREF0367_00314</name>
</gene>
<dbReference type="SUPFAM" id="SSF46955">
    <property type="entry name" value="Putative DNA-binding domain"/>
    <property type="match status" value="1"/>
</dbReference>
<comment type="caution">
    <text evidence="1">The sequence shown here is derived from an EMBL/GenBank/DDBJ whole genome shotgun (WGS) entry which is preliminary data.</text>
</comment>